<evidence type="ECO:0000256" key="2">
    <source>
        <dbReference type="ARBA" id="ARBA00023015"/>
    </source>
</evidence>
<accession>A0A158GWV1</accession>
<dbReference type="PANTHER" id="PTHR34294:SF1">
    <property type="entry name" value="TRANSCRIPTIONAL REGULATOR LSRR"/>
    <property type="match status" value="1"/>
</dbReference>
<keyword evidence="4" id="KW-0804">Transcription</keyword>
<dbReference type="Pfam" id="PF04198">
    <property type="entry name" value="Sugar-bind"/>
    <property type="match status" value="1"/>
</dbReference>
<dbReference type="GO" id="GO:0003677">
    <property type="term" value="F:DNA binding"/>
    <property type="evidence" value="ECO:0007669"/>
    <property type="project" value="UniProtKB-KW"/>
</dbReference>
<dbReference type="RefSeq" id="WP_062086691.1">
    <property type="nucleotide sequence ID" value="NZ_FCOK02000021.1"/>
</dbReference>
<dbReference type="Proteomes" id="UP000054683">
    <property type="component" value="Unassembled WGS sequence"/>
</dbReference>
<feature type="domain" description="Sugar-binding" evidence="5">
    <location>
        <begin position="64"/>
        <end position="315"/>
    </location>
</feature>
<evidence type="ECO:0000256" key="4">
    <source>
        <dbReference type="ARBA" id="ARBA00023163"/>
    </source>
</evidence>
<name>A0A158GWV1_9BURK</name>
<reference evidence="6 7" key="1">
    <citation type="submission" date="2016-01" db="EMBL/GenBank/DDBJ databases">
        <authorList>
            <person name="Oliw E.H."/>
        </authorList>
    </citation>
    <scope>NUCLEOTIDE SEQUENCE [LARGE SCALE GENOMIC DNA]</scope>
    <source>
        <strain evidence="6">LMG 27134</strain>
    </source>
</reference>
<dbReference type="InterPro" id="IPR007324">
    <property type="entry name" value="Sugar-bd_dom_put"/>
</dbReference>
<evidence type="ECO:0000313" key="7">
    <source>
        <dbReference type="Proteomes" id="UP000054683"/>
    </source>
</evidence>
<dbReference type="GO" id="GO:0030246">
    <property type="term" value="F:carbohydrate binding"/>
    <property type="evidence" value="ECO:0007669"/>
    <property type="project" value="InterPro"/>
</dbReference>
<dbReference type="Gene3D" id="3.40.50.1360">
    <property type="match status" value="1"/>
</dbReference>
<dbReference type="InterPro" id="IPR037171">
    <property type="entry name" value="NagB/RpiA_transferase-like"/>
</dbReference>
<dbReference type="EMBL" id="FCOK02000021">
    <property type="protein sequence ID" value="SAL36393.1"/>
    <property type="molecule type" value="Genomic_DNA"/>
</dbReference>
<comment type="similarity">
    <text evidence="1">Belongs to the SorC transcriptional regulatory family.</text>
</comment>
<dbReference type="SUPFAM" id="SSF100950">
    <property type="entry name" value="NagB/RpiA/CoA transferase-like"/>
    <property type="match status" value="1"/>
</dbReference>
<evidence type="ECO:0000259" key="5">
    <source>
        <dbReference type="Pfam" id="PF04198"/>
    </source>
</evidence>
<dbReference type="AlphaFoldDB" id="A0A158GWV1"/>
<organism evidence="6 7">
    <name type="scientific">Caballeronia udeis</name>
    <dbReference type="NCBI Taxonomy" id="1232866"/>
    <lineage>
        <taxon>Bacteria</taxon>
        <taxon>Pseudomonadati</taxon>
        <taxon>Pseudomonadota</taxon>
        <taxon>Betaproteobacteria</taxon>
        <taxon>Burkholderiales</taxon>
        <taxon>Burkholderiaceae</taxon>
        <taxon>Caballeronia</taxon>
    </lineage>
</organism>
<evidence type="ECO:0000313" key="6">
    <source>
        <dbReference type="EMBL" id="SAL36393.1"/>
    </source>
</evidence>
<dbReference type="PANTHER" id="PTHR34294">
    <property type="entry name" value="TRANSCRIPTIONAL REGULATOR-RELATED"/>
    <property type="match status" value="1"/>
</dbReference>
<sequence>MTKSADRRDAEDSLAIRAAWLHYAAGQTQADVATRLGVSNVKAHRLITRANQSGAVKVTIDGDVAECVVLEAEIADRYGLAYCEVVPDLHEAGLPLRALGVAGAHFLQREIAARQGGVIGMGHGRTLAAVVADMPRMDAGKVRFVSLLGGVTRNYTANPYDVIHRLAEKTGAVSYVLPLPFFANTAEDREVLLSQRGVREVFDLAAHADLMIVGIGTAQPDAQLVASQMIEPAEIREVRDLGGQGEVLGHFFDHAGKSVETSLAARTVAPNLADLTGRRIVAIAGGAGKVEAIRAVLNSGLLSGLITDEATALALNDGTINEEAA</sequence>
<evidence type="ECO:0000256" key="3">
    <source>
        <dbReference type="ARBA" id="ARBA00023125"/>
    </source>
</evidence>
<dbReference type="InterPro" id="IPR051054">
    <property type="entry name" value="SorC_transcr_regulators"/>
</dbReference>
<evidence type="ECO:0000256" key="1">
    <source>
        <dbReference type="ARBA" id="ARBA00010466"/>
    </source>
</evidence>
<protein>
    <submittedName>
        <fullName evidence="6">Transcriptional regulator</fullName>
    </submittedName>
</protein>
<proteinExistence type="inferred from homology"/>
<dbReference type="InterPro" id="IPR036388">
    <property type="entry name" value="WH-like_DNA-bd_sf"/>
</dbReference>
<dbReference type="Gene3D" id="1.10.10.10">
    <property type="entry name" value="Winged helix-like DNA-binding domain superfamily/Winged helix DNA-binding domain"/>
    <property type="match status" value="1"/>
</dbReference>
<keyword evidence="2" id="KW-0805">Transcription regulation</keyword>
<keyword evidence="3" id="KW-0238">DNA-binding</keyword>
<gene>
    <name evidence="6" type="ORF">AWB69_03476</name>
</gene>
<dbReference type="OrthoDB" id="7065657at2"/>